<accession>A0A8D8AFL2</accession>
<organism evidence="2">
    <name type="scientific">Culex pipiens</name>
    <name type="common">House mosquito</name>
    <dbReference type="NCBI Taxonomy" id="7175"/>
    <lineage>
        <taxon>Eukaryota</taxon>
        <taxon>Metazoa</taxon>
        <taxon>Ecdysozoa</taxon>
        <taxon>Arthropoda</taxon>
        <taxon>Hexapoda</taxon>
        <taxon>Insecta</taxon>
        <taxon>Pterygota</taxon>
        <taxon>Neoptera</taxon>
        <taxon>Endopterygota</taxon>
        <taxon>Diptera</taxon>
        <taxon>Nematocera</taxon>
        <taxon>Culicoidea</taxon>
        <taxon>Culicidae</taxon>
        <taxon>Culicinae</taxon>
        <taxon>Culicini</taxon>
        <taxon>Culex</taxon>
        <taxon>Culex</taxon>
    </lineage>
</organism>
<feature type="region of interest" description="Disordered" evidence="1">
    <location>
        <begin position="1"/>
        <end position="33"/>
    </location>
</feature>
<dbReference type="EMBL" id="HBUE01025991">
    <property type="protein sequence ID" value="CAG6454413.1"/>
    <property type="molecule type" value="Transcribed_RNA"/>
</dbReference>
<proteinExistence type="predicted"/>
<dbReference type="AlphaFoldDB" id="A0A8D8AFL2"/>
<evidence type="ECO:0000256" key="1">
    <source>
        <dbReference type="SAM" id="MobiDB-lite"/>
    </source>
</evidence>
<protein>
    <submittedName>
        <fullName evidence="2">(northern house mosquito) hypothetical protein</fullName>
    </submittedName>
</protein>
<evidence type="ECO:0000313" key="2">
    <source>
        <dbReference type="EMBL" id="CAG6454413.1"/>
    </source>
</evidence>
<sequence>MSSNTEVIKLKDYPPPPPMAKGLHRRKPWTREDQEVTQKYRQSLLQQIRSHRHRAVAFGRSKTLNRQFSKSANDVKEVVAGKLELTQTLSQMCLHANDDNFEVKFTKDGVRCSKTESLCDLSKIGDDCKIVELHPKPKIPEISKVAESKNVEEAKSRSPSVVLAQKVLKRQLSKSVNDVRKSGGGHFGLKVIGSPQIALSQIWTVPTHCGCCETGKDGECKRLKVEELRKKFATEEVSSAKLEKSKSPEKPKAVVTTHEVEDADDDDDRFLVVKMLSWMGRMLTKNPAPKSKWVVLQVPVVSRWRSTKDARRKATKTKTHLYLNVIVEAGSGAISITPVASFEEMIKTSVFVRESKYESTLGLYSAFS</sequence>
<reference evidence="2" key="1">
    <citation type="submission" date="2021-05" db="EMBL/GenBank/DDBJ databases">
        <authorList>
            <person name="Alioto T."/>
            <person name="Alioto T."/>
            <person name="Gomez Garrido J."/>
        </authorList>
    </citation>
    <scope>NUCLEOTIDE SEQUENCE</scope>
</reference>
<name>A0A8D8AFL2_CULPI</name>